<keyword evidence="9" id="KW-0175">Coiled coil</keyword>
<feature type="domain" description="PAC" evidence="11">
    <location>
        <begin position="412"/>
        <end position="462"/>
    </location>
</feature>
<evidence type="ECO:0000256" key="8">
    <source>
        <dbReference type="ARBA" id="ARBA00023012"/>
    </source>
</evidence>
<feature type="coiled-coil region" evidence="9">
    <location>
        <begin position="177"/>
        <end position="221"/>
    </location>
</feature>
<dbReference type="InterPro" id="IPR029016">
    <property type="entry name" value="GAF-like_dom_sf"/>
</dbReference>
<sequence length="736" mass="85200">MNKIIEEEFIKQTFNIEKMKLDNVCTQLLKLSIINSEAEKGYIIKVGNNNIALGAVDEVCKDSCYIDDIEKNYDVPKSIIHYVSSTLDTVVIGDSKKDYRFKEDEYIKKNSIKSVLCMPILFRGILKAILYLENNIKEDAFNLDKIKMMQLLWAYGVVSVENSIIYNKIKEVNGELEKKVEENMKSLRETVIQLKKEIMQKKQAEEALKESEEKLRTLINAMPDCICFKDGGGKWIEANNAQLQLLDLKGKDYIGKSNKELGEISDFYKTTLMNCEKNDIEVWKNKKINRQEDYIPRKDGNIKIFDTIRVPLFCENGNRKGLVVIGRDITKHKQSEIALYESEKKHRRLMKYLPDAVYLICEDEIIFCNTAGIKLLGLKNINDVKGKNIKKYLISSYYEKTKEKLSEKLIMPLMEQKLKRADGRIIYVEIMSTTYTYEGKKVILSVLRDITERKRNEELNKRIKEKSKQLREVEEYDKVKTEFFANVSHELKTPINVIFSALQMCSILVRDIKDEKIIKLNRYMNMMMQNCYRLIRLSNNIIDITKIDTGYVKLNLENADIVSIIENITMSVVKYAKIKGIQITFDTDVEEKVIACDVEKLQRILLNLLSNAIKFTDYGGDIFVNIRDKTNYIEISVKDNGVGIPKEKQESIFHRFIQVDKSLSRNNEGSGIGLSLAKALIEMHNGTIYVNSELGCGSEFIVNLPVRYINNTRKSRYISGQTNIEKMKIEFSDIYL</sequence>
<dbReference type="GO" id="GO:0009927">
    <property type="term" value="F:histidine phosphotransfer kinase activity"/>
    <property type="evidence" value="ECO:0007669"/>
    <property type="project" value="TreeGrafter"/>
</dbReference>
<evidence type="ECO:0000256" key="4">
    <source>
        <dbReference type="ARBA" id="ARBA00022679"/>
    </source>
</evidence>
<dbReference type="EMBL" id="JAAZWO010000007">
    <property type="protein sequence ID" value="MBC2397682.1"/>
    <property type="molecule type" value="Genomic_DNA"/>
</dbReference>
<evidence type="ECO:0000256" key="7">
    <source>
        <dbReference type="ARBA" id="ARBA00022840"/>
    </source>
</evidence>
<dbReference type="GO" id="GO:0005524">
    <property type="term" value="F:ATP binding"/>
    <property type="evidence" value="ECO:0007669"/>
    <property type="project" value="UniProtKB-KW"/>
</dbReference>
<dbReference type="CDD" id="cd00082">
    <property type="entry name" value="HisKA"/>
    <property type="match status" value="1"/>
</dbReference>
<feature type="domain" description="Histidine kinase" evidence="10">
    <location>
        <begin position="486"/>
        <end position="708"/>
    </location>
</feature>
<evidence type="ECO:0000259" key="10">
    <source>
        <dbReference type="PROSITE" id="PS50109"/>
    </source>
</evidence>
<evidence type="ECO:0000256" key="3">
    <source>
        <dbReference type="ARBA" id="ARBA00022553"/>
    </source>
</evidence>
<evidence type="ECO:0000313" key="13">
    <source>
        <dbReference type="Proteomes" id="UP000563151"/>
    </source>
</evidence>
<reference evidence="12 13" key="1">
    <citation type="submission" date="2020-04" db="EMBL/GenBank/DDBJ databases">
        <title>Genomic insights into acetone-butanol-ethanol (ABE) fermentation by sequencing solventogenic clostridia strains.</title>
        <authorList>
            <person name="Brown S."/>
        </authorList>
    </citation>
    <scope>NUCLEOTIDE SEQUENCE [LARGE SCALE GENOMIC DNA]</scope>
    <source>
        <strain evidence="12 13">DJ011</strain>
    </source>
</reference>
<dbReference type="InterPro" id="IPR001610">
    <property type="entry name" value="PAC"/>
</dbReference>
<dbReference type="Gene3D" id="3.30.450.40">
    <property type="match status" value="1"/>
</dbReference>
<dbReference type="AlphaFoldDB" id="A0A923E6Z3"/>
<dbReference type="SUPFAM" id="SSF55874">
    <property type="entry name" value="ATPase domain of HSP90 chaperone/DNA topoisomerase II/histidine kinase"/>
    <property type="match status" value="1"/>
</dbReference>
<dbReference type="Proteomes" id="UP000563151">
    <property type="component" value="Unassembled WGS sequence"/>
</dbReference>
<keyword evidence="13" id="KW-1185">Reference proteome</keyword>
<dbReference type="SMART" id="SM00086">
    <property type="entry name" value="PAC"/>
    <property type="match status" value="2"/>
</dbReference>
<dbReference type="InterPro" id="IPR004358">
    <property type="entry name" value="Sig_transdc_His_kin-like_C"/>
</dbReference>
<dbReference type="NCBIfam" id="TIGR00229">
    <property type="entry name" value="sensory_box"/>
    <property type="match status" value="2"/>
</dbReference>
<dbReference type="InterPro" id="IPR000700">
    <property type="entry name" value="PAS-assoc_C"/>
</dbReference>
<dbReference type="InterPro" id="IPR003661">
    <property type="entry name" value="HisK_dim/P_dom"/>
</dbReference>
<dbReference type="InterPro" id="IPR003018">
    <property type="entry name" value="GAF"/>
</dbReference>
<dbReference type="InterPro" id="IPR003594">
    <property type="entry name" value="HATPase_dom"/>
</dbReference>
<accession>A0A923E6Z3</accession>
<dbReference type="PANTHER" id="PTHR43047:SF72">
    <property type="entry name" value="OSMOSENSING HISTIDINE PROTEIN KINASE SLN1"/>
    <property type="match status" value="1"/>
</dbReference>
<dbReference type="Pfam" id="PF00512">
    <property type="entry name" value="HisKA"/>
    <property type="match status" value="1"/>
</dbReference>
<dbReference type="PROSITE" id="PS50113">
    <property type="entry name" value="PAC"/>
    <property type="match status" value="2"/>
</dbReference>
<dbReference type="PANTHER" id="PTHR43047">
    <property type="entry name" value="TWO-COMPONENT HISTIDINE PROTEIN KINASE"/>
    <property type="match status" value="1"/>
</dbReference>
<dbReference type="RefSeq" id="WP_173702705.1">
    <property type="nucleotide sequence ID" value="NZ_JABSWD010000001.1"/>
</dbReference>
<keyword evidence="6" id="KW-0418">Kinase</keyword>
<keyword evidence="8" id="KW-0902">Two-component regulatory system</keyword>
<dbReference type="EC" id="2.7.13.3" evidence="2"/>
<evidence type="ECO:0000256" key="1">
    <source>
        <dbReference type="ARBA" id="ARBA00000085"/>
    </source>
</evidence>
<dbReference type="SUPFAM" id="SSF47384">
    <property type="entry name" value="Homodimeric domain of signal transducing histidine kinase"/>
    <property type="match status" value="1"/>
</dbReference>
<dbReference type="SMART" id="SM00387">
    <property type="entry name" value="HATPase_c"/>
    <property type="match status" value="1"/>
</dbReference>
<dbReference type="CDD" id="cd16922">
    <property type="entry name" value="HATPase_EvgS-ArcB-TorS-like"/>
    <property type="match status" value="1"/>
</dbReference>
<protein>
    <recommendedName>
        <fullName evidence="2">histidine kinase</fullName>
        <ecNumber evidence="2">2.7.13.3</ecNumber>
    </recommendedName>
</protein>
<dbReference type="SUPFAM" id="SSF55785">
    <property type="entry name" value="PYP-like sensor domain (PAS domain)"/>
    <property type="match status" value="2"/>
</dbReference>
<dbReference type="InterPro" id="IPR036890">
    <property type="entry name" value="HATPase_C_sf"/>
</dbReference>
<keyword evidence="4" id="KW-0808">Transferase</keyword>
<dbReference type="InterPro" id="IPR036097">
    <property type="entry name" value="HisK_dim/P_sf"/>
</dbReference>
<dbReference type="InterPro" id="IPR000014">
    <property type="entry name" value="PAS"/>
</dbReference>
<dbReference type="Pfam" id="PF13426">
    <property type="entry name" value="PAS_9"/>
    <property type="match status" value="2"/>
</dbReference>
<name>A0A923E6Z3_CLOTT</name>
<dbReference type="Gene3D" id="3.30.450.20">
    <property type="entry name" value="PAS domain"/>
    <property type="match status" value="2"/>
</dbReference>
<comment type="caution">
    <text evidence="12">The sequence shown here is derived from an EMBL/GenBank/DDBJ whole genome shotgun (WGS) entry which is preliminary data.</text>
</comment>
<dbReference type="GO" id="GO:0005886">
    <property type="term" value="C:plasma membrane"/>
    <property type="evidence" value="ECO:0007669"/>
    <property type="project" value="TreeGrafter"/>
</dbReference>
<keyword evidence="3" id="KW-0597">Phosphoprotein</keyword>
<dbReference type="PRINTS" id="PR00344">
    <property type="entry name" value="BCTRLSENSOR"/>
</dbReference>
<evidence type="ECO:0000313" key="12">
    <source>
        <dbReference type="EMBL" id="MBC2397682.1"/>
    </source>
</evidence>
<dbReference type="Pfam" id="PF01590">
    <property type="entry name" value="GAF"/>
    <property type="match status" value="1"/>
</dbReference>
<dbReference type="Gene3D" id="1.10.287.130">
    <property type="match status" value="1"/>
</dbReference>
<evidence type="ECO:0000256" key="9">
    <source>
        <dbReference type="SAM" id="Coils"/>
    </source>
</evidence>
<dbReference type="SUPFAM" id="SSF55781">
    <property type="entry name" value="GAF domain-like"/>
    <property type="match status" value="1"/>
</dbReference>
<organism evidence="12 13">
    <name type="scientific">Clostridium tetanomorphum</name>
    <dbReference type="NCBI Taxonomy" id="1553"/>
    <lineage>
        <taxon>Bacteria</taxon>
        <taxon>Bacillati</taxon>
        <taxon>Bacillota</taxon>
        <taxon>Clostridia</taxon>
        <taxon>Eubacteriales</taxon>
        <taxon>Clostridiaceae</taxon>
        <taxon>Clostridium</taxon>
    </lineage>
</organism>
<dbReference type="InterPro" id="IPR005467">
    <property type="entry name" value="His_kinase_dom"/>
</dbReference>
<dbReference type="InterPro" id="IPR035965">
    <property type="entry name" value="PAS-like_dom_sf"/>
</dbReference>
<evidence type="ECO:0000256" key="5">
    <source>
        <dbReference type="ARBA" id="ARBA00022741"/>
    </source>
</evidence>
<keyword evidence="7" id="KW-0067">ATP-binding</keyword>
<dbReference type="CDD" id="cd00130">
    <property type="entry name" value="PAS"/>
    <property type="match status" value="2"/>
</dbReference>
<evidence type="ECO:0000256" key="6">
    <source>
        <dbReference type="ARBA" id="ARBA00022777"/>
    </source>
</evidence>
<dbReference type="FunFam" id="3.30.565.10:FF:000037">
    <property type="entry name" value="Hybrid sensor histidine kinase/response regulator"/>
    <property type="match status" value="1"/>
</dbReference>
<proteinExistence type="predicted"/>
<evidence type="ECO:0000256" key="2">
    <source>
        <dbReference type="ARBA" id="ARBA00012438"/>
    </source>
</evidence>
<evidence type="ECO:0000259" key="11">
    <source>
        <dbReference type="PROSITE" id="PS50113"/>
    </source>
</evidence>
<dbReference type="Gene3D" id="3.30.565.10">
    <property type="entry name" value="Histidine kinase-like ATPase, C-terminal domain"/>
    <property type="match status" value="1"/>
</dbReference>
<keyword evidence="5" id="KW-0547">Nucleotide-binding</keyword>
<dbReference type="SMART" id="SM00388">
    <property type="entry name" value="HisKA"/>
    <property type="match status" value="1"/>
</dbReference>
<dbReference type="GO" id="GO:0000155">
    <property type="term" value="F:phosphorelay sensor kinase activity"/>
    <property type="evidence" value="ECO:0007669"/>
    <property type="project" value="InterPro"/>
</dbReference>
<dbReference type="Pfam" id="PF02518">
    <property type="entry name" value="HATPase_c"/>
    <property type="match status" value="1"/>
</dbReference>
<dbReference type="SMART" id="SM00091">
    <property type="entry name" value="PAS"/>
    <property type="match status" value="2"/>
</dbReference>
<gene>
    <name evidence="12" type="ORF">HGG79_07830</name>
</gene>
<feature type="domain" description="PAC" evidence="11">
    <location>
        <begin position="289"/>
        <end position="341"/>
    </location>
</feature>
<dbReference type="PROSITE" id="PS50109">
    <property type="entry name" value="HIS_KIN"/>
    <property type="match status" value="1"/>
</dbReference>
<comment type="catalytic activity">
    <reaction evidence="1">
        <text>ATP + protein L-histidine = ADP + protein N-phospho-L-histidine.</text>
        <dbReference type="EC" id="2.7.13.3"/>
    </reaction>
</comment>